<evidence type="ECO:0000256" key="2">
    <source>
        <dbReference type="ARBA" id="ARBA00022629"/>
    </source>
</evidence>
<keyword evidence="7 8" id="KW-0119">Carbohydrate metabolism</keyword>
<gene>
    <name evidence="8 10 13" type="primary">xylB</name>
    <name evidence="13" type="ORF">D3273_10255</name>
</gene>
<dbReference type="Proteomes" id="UP000290759">
    <property type="component" value="Unassembled WGS sequence"/>
</dbReference>
<evidence type="ECO:0000256" key="5">
    <source>
        <dbReference type="ARBA" id="ARBA00022777"/>
    </source>
</evidence>
<keyword evidence="2 8" id="KW-0859">Xylose metabolism</keyword>
<dbReference type="InterPro" id="IPR050406">
    <property type="entry name" value="FGGY_Carb_Kinase"/>
</dbReference>
<evidence type="ECO:0000259" key="11">
    <source>
        <dbReference type="Pfam" id="PF00370"/>
    </source>
</evidence>
<dbReference type="InterPro" id="IPR000577">
    <property type="entry name" value="Carb_kinase_FGGY"/>
</dbReference>
<keyword evidence="5 8" id="KW-0418">Kinase</keyword>
<dbReference type="AlphaFoldDB" id="A0A4Q2U822"/>
<dbReference type="InterPro" id="IPR018484">
    <property type="entry name" value="FGGY_N"/>
</dbReference>
<dbReference type="GO" id="GO:0004856">
    <property type="term" value="F:D-xylulokinase activity"/>
    <property type="evidence" value="ECO:0007669"/>
    <property type="project" value="UniProtKB-UniRule"/>
</dbReference>
<dbReference type="Pfam" id="PF02782">
    <property type="entry name" value="FGGY_C"/>
    <property type="match status" value="1"/>
</dbReference>
<dbReference type="PROSITE" id="PS00445">
    <property type="entry name" value="FGGY_KINASES_2"/>
    <property type="match status" value="1"/>
</dbReference>
<evidence type="ECO:0000256" key="7">
    <source>
        <dbReference type="ARBA" id="ARBA00023277"/>
    </source>
</evidence>
<dbReference type="GO" id="GO:0005998">
    <property type="term" value="P:xylulose catabolic process"/>
    <property type="evidence" value="ECO:0007669"/>
    <property type="project" value="UniProtKB-UniRule"/>
</dbReference>
<evidence type="ECO:0000256" key="4">
    <source>
        <dbReference type="ARBA" id="ARBA00022741"/>
    </source>
</evidence>
<keyword evidence="4 8" id="KW-0547">Nucleotide-binding</keyword>
<protein>
    <recommendedName>
        <fullName evidence="8 10">Xylulose kinase</fullName>
        <shortName evidence="8 10">Xylulokinase</shortName>
        <ecNumber evidence="8 10">2.7.1.17</ecNumber>
    </recommendedName>
</protein>
<dbReference type="InterPro" id="IPR018485">
    <property type="entry name" value="FGGY_C"/>
</dbReference>
<organism evidence="13 14">
    <name type="scientific">Lichenibacterium minor</name>
    <dbReference type="NCBI Taxonomy" id="2316528"/>
    <lineage>
        <taxon>Bacteria</taxon>
        <taxon>Pseudomonadati</taxon>
        <taxon>Pseudomonadota</taxon>
        <taxon>Alphaproteobacteria</taxon>
        <taxon>Hyphomicrobiales</taxon>
        <taxon>Lichenihabitantaceae</taxon>
        <taxon>Lichenibacterium</taxon>
    </lineage>
</organism>
<dbReference type="SUPFAM" id="SSF53067">
    <property type="entry name" value="Actin-like ATPase domain"/>
    <property type="match status" value="2"/>
</dbReference>
<evidence type="ECO:0000259" key="12">
    <source>
        <dbReference type="Pfam" id="PF02782"/>
    </source>
</evidence>
<dbReference type="RefSeq" id="WP_129226165.1">
    <property type="nucleotide sequence ID" value="NZ_QYBB01000009.1"/>
</dbReference>
<reference evidence="13 14" key="1">
    <citation type="submission" date="2018-12" db="EMBL/GenBank/DDBJ databases">
        <authorList>
            <person name="Grouzdev D.S."/>
            <person name="Krutkina M.S."/>
        </authorList>
    </citation>
    <scope>NUCLEOTIDE SEQUENCE [LARGE SCALE GENOMIC DNA]</scope>
    <source>
        <strain evidence="13 14">RmlP026</strain>
    </source>
</reference>
<comment type="catalytic activity">
    <reaction evidence="8 10">
        <text>D-xylulose + ATP = D-xylulose 5-phosphate + ADP + H(+)</text>
        <dbReference type="Rhea" id="RHEA:10964"/>
        <dbReference type="ChEBI" id="CHEBI:15378"/>
        <dbReference type="ChEBI" id="CHEBI:17140"/>
        <dbReference type="ChEBI" id="CHEBI:30616"/>
        <dbReference type="ChEBI" id="CHEBI:57737"/>
        <dbReference type="ChEBI" id="CHEBI:456216"/>
        <dbReference type="EC" id="2.7.1.17"/>
    </reaction>
</comment>
<feature type="active site" description="Proton acceptor" evidence="8">
    <location>
        <position position="236"/>
    </location>
</feature>
<dbReference type="PANTHER" id="PTHR43095:SF6">
    <property type="entry name" value="XYLULOSE KINASE"/>
    <property type="match status" value="1"/>
</dbReference>
<dbReference type="Pfam" id="PF00370">
    <property type="entry name" value="FGGY_N"/>
    <property type="match status" value="1"/>
</dbReference>
<dbReference type="InterPro" id="IPR018483">
    <property type="entry name" value="Carb_kinase_FGGY_CS"/>
</dbReference>
<dbReference type="EMBL" id="QYBB01000009">
    <property type="protein sequence ID" value="RYC32098.1"/>
    <property type="molecule type" value="Genomic_DNA"/>
</dbReference>
<feature type="domain" description="Carbohydrate kinase FGGY N-terminal" evidence="11">
    <location>
        <begin position="1"/>
        <end position="243"/>
    </location>
</feature>
<dbReference type="EC" id="2.7.1.17" evidence="8 10"/>
<dbReference type="NCBIfam" id="TIGR01312">
    <property type="entry name" value="XylB"/>
    <property type="match status" value="1"/>
</dbReference>
<proteinExistence type="inferred from homology"/>
<name>A0A4Q2U822_9HYPH</name>
<accession>A0A4Q2U822</accession>
<evidence type="ECO:0000256" key="9">
    <source>
        <dbReference type="RuleBase" id="RU003733"/>
    </source>
</evidence>
<evidence type="ECO:0000313" key="14">
    <source>
        <dbReference type="Proteomes" id="UP000290759"/>
    </source>
</evidence>
<dbReference type="InterPro" id="IPR006000">
    <property type="entry name" value="Xylulokinase"/>
</dbReference>
<sequence>MFVGIDIGTTAVKSVLMGEDGALHASASFPVPVSRPRAGWSEQDPEHWWTAVCDTLDALAAAEPRLMAAVSGIGLSGHMHGATVLGEGDAVLRPAILWNDGRAAAECAAIEAACPDARSLTGNIAMPGFTAPKLAWMRRHEPDLFARIRKVLLPKDYVRLRLTGDYASDMSDAAGTYWLDVGARRWSDALLAATGLDRSQMPELFEGTEPTGRLREPLRARFGMDRAPVVAGGAGDNAASACGIGAVTPGAAFLSLGTSGVLFVSNARFSPNTEGAVHAFCHALPDTWHQMGVILSATDSLNWFARLVGAPAPELTAALGPTVARPSPAFFMPYLSGERTPHNDAGARGGFLGLDQTTSRQDLTQAVLEGVAFAFRDCLRVLNDAGTDVARAFAVGGGANSPVWLSIMASVLDRPLDVSAAADVGAAYGAARLSQAAATGARDPAALMPPPRVERTVEPDPALASAYAERYGRYRALHASSAHAADP</sequence>
<evidence type="ECO:0000256" key="10">
    <source>
        <dbReference type="RuleBase" id="RU364073"/>
    </source>
</evidence>
<dbReference type="GO" id="GO:0005524">
    <property type="term" value="F:ATP binding"/>
    <property type="evidence" value="ECO:0007669"/>
    <property type="project" value="UniProtKB-UniRule"/>
</dbReference>
<dbReference type="InterPro" id="IPR043129">
    <property type="entry name" value="ATPase_NBD"/>
</dbReference>
<evidence type="ECO:0000313" key="13">
    <source>
        <dbReference type="EMBL" id="RYC32098.1"/>
    </source>
</evidence>
<feature type="domain" description="Carbohydrate kinase FGGY C-terminal" evidence="12">
    <location>
        <begin position="253"/>
        <end position="435"/>
    </location>
</feature>
<evidence type="ECO:0000256" key="6">
    <source>
        <dbReference type="ARBA" id="ARBA00022840"/>
    </source>
</evidence>
<evidence type="ECO:0000256" key="8">
    <source>
        <dbReference type="HAMAP-Rule" id="MF_02220"/>
    </source>
</evidence>
<dbReference type="PROSITE" id="PS00933">
    <property type="entry name" value="FGGY_KINASES_1"/>
    <property type="match status" value="1"/>
</dbReference>
<comment type="similarity">
    <text evidence="1 8 9">Belongs to the FGGY kinase family.</text>
</comment>
<dbReference type="OrthoDB" id="9805576at2"/>
<evidence type="ECO:0000256" key="1">
    <source>
        <dbReference type="ARBA" id="ARBA00009156"/>
    </source>
</evidence>
<comment type="caution">
    <text evidence="13">The sequence shown here is derived from an EMBL/GenBank/DDBJ whole genome shotgun (WGS) entry which is preliminary data.</text>
</comment>
<dbReference type="HAMAP" id="MF_02220">
    <property type="entry name" value="XylB"/>
    <property type="match status" value="1"/>
</dbReference>
<evidence type="ECO:0000256" key="3">
    <source>
        <dbReference type="ARBA" id="ARBA00022679"/>
    </source>
</evidence>
<feature type="site" description="Important for activity" evidence="8">
    <location>
        <position position="6"/>
    </location>
</feature>
<keyword evidence="6 8" id="KW-0067">ATP-binding</keyword>
<dbReference type="GO" id="GO:0042732">
    <property type="term" value="P:D-xylose metabolic process"/>
    <property type="evidence" value="ECO:0007669"/>
    <property type="project" value="UniProtKB-KW"/>
</dbReference>
<keyword evidence="3 8" id="KW-0808">Transferase</keyword>
<feature type="binding site" evidence="8">
    <location>
        <begin position="79"/>
        <end position="80"/>
    </location>
    <ligand>
        <name>substrate</name>
    </ligand>
</feature>
<dbReference type="Gene3D" id="3.30.420.40">
    <property type="match status" value="2"/>
</dbReference>
<dbReference type="CDD" id="cd07808">
    <property type="entry name" value="ASKHA_NBD_FGGY_EcXK-like"/>
    <property type="match status" value="1"/>
</dbReference>
<keyword evidence="14" id="KW-1185">Reference proteome</keyword>
<comment type="function">
    <text evidence="8">Catalyzes the phosphorylation of D-xylulose to D-xylulose 5-phosphate.</text>
</comment>
<dbReference type="PANTHER" id="PTHR43095">
    <property type="entry name" value="SUGAR KINASE"/>
    <property type="match status" value="1"/>
</dbReference>
<dbReference type="PIRSF" id="PIRSF000538">
    <property type="entry name" value="GlpK"/>
    <property type="match status" value="1"/>
</dbReference>
<reference evidence="13 14" key="2">
    <citation type="submission" date="2019-02" db="EMBL/GenBank/DDBJ databases">
        <title>'Lichenibacterium ramalinii' gen. nov. sp. nov., 'Lichenibacterium minor' gen. nov. sp. nov.</title>
        <authorList>
            <person name="Pankratov T."/>
        </authorList>
    </citation>
    <scope>NUCLEOTIDE SEQUENCE [LARGE SCALE GENOMIC DNA]</scope>
    <source>
        <strain evidence="13 14">RmlP026</strain>
    </source>
</reference>